<keyword evidence="1" id="KW-0472">Membrane</keyword>
<protein>
    <recommendedName>
        <fullName evidence="5">DUF1275 domain protein</fullName>
    </recommendedName>
</protein>
<dbReference type="EMBL" id="CAMXCT030006604">
    <property type="protein sequence ID" value="CAL4804136.1"/>
    <property type="molecule type" value="Genomic_DNA"/>
</dbReference>
<evidence type="ECO:0008006" key="5">
    <source>
        <dbReference type="Google" id="ProtNLM"/>
    </source>
</evidence>
<reference evidence="3 4" key="2">
    <citation type="submission" date="2024-05" db="EMBL/GenBank/DDBJ databases">
        <authorList>
            <person name="Chen Y."/>
            <person name="Shah S."/>
            <person name="Dougan E. K."/>
            <person name="Thang M."/>
            <person name="Chan C."/>
        </authorList>
    </citation>
    <scope>NUCLEOTIDE SEQUENCE [LARGE SCALE GENOMIC DNA]</scope>
</reference>
<keyword evidence="4" id="KW-1185">Reference proteome</keyword>
<name>A0A9P1DV03_9DINO</name>
<feature type="transmembrane region" description="Helical" evidence="1">
    <location>
        <begin position="190"/>
        <end position="210"/>
    </location>
</feature>
<feature type="transmembrane region" description="Helical" evidence="1">
    <location>
        <begin position="216"/>
        <end position="234"/>
    </location>
</feature>
<comment type="caution">
    <text evidence="2">The sequence shown here is derived from an EMBL/GenBank/DDBJ whole genome shotgun (WGS) entry which is preliminary data.</text>
</comment>
<dbReference type="PANTHER" id="PTHR37314:SF4">
    <property type="entry name" value="UPF0700 TRANSMEMBRANE PROTEIN YOAK"/>
    <property type="match status" value="1"/>
</dbReference>
<evidence type="ECO:0000313" key="3">
    <source>
        <dbReference type="EMBL" id="CAL4804136.1"/>
    </source>
</evidence>
<dbReference type="OrthoDB" id="434764at2759"/>
<feature type="transmembrane region" description="Helical" evidence="1">
    <location>
        <begin position="125"/>
        <end position="144"/>
    </location>
</feature>
<reference evidence="2" key="1">
    <citation type="submission" date="2022-10" db="EMBL/GenBank/DDBJ databases">
        <authorList>
            <person name="Chen Y."/>
            <person name="Dougan E. K."/>
            <person name="Chan C."/>
            <person name="Rhodes N."/>
            <person name="Thang M."/>
        </authorList>
    </citation>
    <scope>NUCLEOTIDE SEQUENCE</scope>
</reference>
<proteinExistence type="predicted"/>
<accession>A0A9P1DV03</accession>
<dbReference type="EMBL" id="CAMXCT010006604">
    <property type="protein sequence ID" value="CAI4016824.1"/>
    <property type="molecule type" value="Genomic_DNA"/>
</dbReference>
<dbReference type="AlphaFoldDB" id="A0A9P1DV03"/>
<dbReference type="EMBL" id="CAMXCT020006604">
    <property type="protein sequence ID" value="CAL1170199.1"/>
    <property type="molecule type" value="Genomic_DNA"/>
</dbReference>
<evidence type="ECO:0000256" key="1">
    <source>
        <dbReference type="SAM" id="Phobius"/>
    </source>
</evidence>
<feature type="transmembrane region" description="Helical" evidence="1">
    <location>
        <begin position="94"/>
        <end position="113"/>
    </location>
</feature>
<feature type="non-terminal residue" evidence="2">
    <location>
        <position position="318"/>
    </location>
</feature>
<gene>
    <name evidence="2" type="ORF">C1SCF055_LOCUS41523</name>
</gene>
<dbReference type="Pfam" id="PF06912">
    <property type="entry name" value="DUF1275"/>
    <property type="match status" value="1"/>
</dbReference>
<dbReference type="Proteomes" id="UP001152797">
    <property type="component" value="Unassembled WGS sequence"/>
</dbReference>
<feature type="transmembrane region" description="Helical" evidence="1">
    <location>
        <begin position="12"/>
        <end position="28"/>
    </location>
</feature>
<keyword evidence="1" id="KW-0812">Transmembrane</keyword>
<evidence type="ECO:0000313" key="4">
    <source>
        <dbReference type="Proteomes" id="UP001152797"/>
    </source>
</evidence>
<dbReference type="InterPro" id="IPR010699">
    <property type="entry name" value="DUF1275"/>
</dbReference>
<dbReference type="PANTHER" id="PTHR37314">
    <property type="entry name" value="SLR0142 PROTEIN"/>
    <property type="match status" value="1"/>
</dbReference>
<keyword evidence="1" id="KW-1133">Transmembrane helix</keyword>
<feature type="transmembrane region" description="Helical" evidence="1">
    <location>
        <begin position="64"/>
        <end position="82"/>
    </location>
</feature>
<organism evidence="2">
    <name type="scientific">Cladocopium goreaui</name>
    <dbReference type="NCBI Taxonomy" id="2562237"/>
    <lineage>
        <taxon>Eukaryota</taxon>
        <taxon>Sar</taxon>
        <taxon>Alveolata</taxon>
        <taxon>Dinophyceae</taxon>
        <taxon>Suessiales</taxon>
        <taxon>Symbiodiniaceae</taxon>
        <taxon>Cladocopium</taxon>
    </lineage>
</organism>
<evidence type="ECO:0000313" key="2">
    <source>
        <dbReference type="EMBL" id="CAI4016824.1"/>
    </source>
</evidence>
<sequence length="318" mass="35459">MVSSEEWRFTKHAWIATLFAVVTGYADVVSLVRYQAFASILTGNAIWLGRVAVDPKSNDQHTGWYYVAICASFSLGSFLHRICELRWPNRGGSIAAVPLALLMLLTEMVYMLTERHLEISSFHESYLRWTVVLVAPLFGIVAAACSNGRMGTHTTMVTGHILTLTQIAGNLVMARLGYDPMKLNVDKRKSVMSIMVIAGTIAGACLGSYALVKVEVHHVLLFPVPLLIYALLWLHDHLAKPRSLIKRVQKKWRERQHSEVSEDISVTSQDAVPSMESSDDEDEICSRRFQDGIALLEGTLKCDSKLLNALGYAFCQME</sequence>